<dbReference type="EMBL" id="CP159289">
    <property type="protein sequence ID" value="XCH25020.1"/>
    <property type="molecule type" value="Genomic_DNA"/>
</dbReference>
<dbReference type="AlphaFoldDB" id="A0AAU8FMM8"/>
<protein>
    <recommendedName>
        <fullName evidence="3">YtxH domain-containing protein</fullName>
    </recommendedName>
</protein>
<dbReference type="RefSeq" id="WP_353720325.1">
    <property type="nucleotide sequence ID" value="NZ_CP159289.1"/>
</dbReference>
<evidence type="ECO:0000256" key="1">
    <source>
        <dbReference type="SAM" id="Phobius"/>
    </source>
</evidence>
<gene>
    <name evidence="2" type="ORF">ABV298_00895</name>
</gene>
<keyword evidence="1" id="KW-1133">Transmembrane helix</keyword>
<evidence type="ECO:0008006" key="3">
    <source>
        <dbReference type="Google" id="ProtNLM"/>
    </source>
</evidence>
<name>A0AAU8FMM8_9BACT</name>
<feature type="transmembrane region" description="Helical" evidence="1">
    <location>
        <begin position="16"/>
        <end position="34"/>
    </location>
</feature>
<reference evidence="2" key="1">
    <citation type="submission" date="2024-06" db="EMBL/GenBank/DDBJ databases">
        <title>Sequencing and assembly of the genome of Dyadobacter sp. strain 676, a symbiont of Cyamopsis tetragonoloba.</title>
        <authorList>
            <person name="Guro P."/>
            <person name="Sazanova A."/>
            <person name="Kuznetsova I."/>
            <person name="Belimov A."/>
            <person name="Safronova V."/>
        </authorList>
    </citation>
    <scope>NUCLEOTIDE SEQUENCE</scope>
    <source>
        <strain evidence="2">676</strain>
    </source>
</reference>
<organism evidence="2">
    <name type="scientific">Dyadobacter sp. 676</name>
    <dbReference type="NCBI Taxonomy" id="3088362"/>
    <lineage>
        <taxon>Bacteria</taxon>
        <taxon>Pseudomonadati</taxon>
        <taxon>Bacteroidota</taxon>
        <taxon>Cytophagia</taxon>
        <taxon>Cytophagales</taxon>
        <taxon>Spirosomataceae</taxon>
        <taxon>Dyadobacter</taxon>
    </lineage>
</organism>
<keyword evidence="1" id="KW-0472">Membrane</keyword>
<keyword evidence="1" id="KW-0812">Transmembrane</keyword>
<evidence type="ECO:0000313" key="2">
    <source>
        <dbReference type="EMBL" id="XCH25020.1"/>
    </source>
</evidence>
<accession>A0AAU8FMM8</accession>
<proteinExistence type="predicted"/>
<sequence>MTILIHFIDSLNRYDLLAAVIGSALGCLIGYMLTDFKNAPIFPQDYDLPSNHPASKKKGC</sequence>